<organism evidence="2 3">
    <name type="scientific">Acinetobacter lwoffii NIPH 478</name>
    <dbReference type="NCBI Taxonomy" id="1217668"/>
    <lineage>
        <taxon>Bacteria</taxon>
        <taxon>Pseudomonadati</taxon>
        <taxon>Pseudomonadota</taxon>
        <taxon>Gammaproteobacteria</taxon>
        <taxon>Moraxellales</taxon>
        <taxon>Moraxellaceae</taxon>
        <taxon>Acinetobacter</taxon>
    </lineage>
</organism>
<evidence type="ECO:0008006" key="4">
    <source>
        <dbReference type="Google" id="ProtNLM"/>
    </source>
</evidence>
<evidence type="ECO:0000313" key="2">
    <source>
        <dbReference type="EMBL" id="ENW28137.1"/>
    </source>
</evidence>
<evidence type="ECO:0000313" key="3">
    <source>
        <dbReference type="Proteomes" id="UP000018416"/>
    </source>
</evidence>
<feature type="compositionally biased region" description="Polar residues" evidence="1">
    <location>
        <begin position="424"/>
        <end position="442"/>
    </location>
</feature>
<dbReference type="PATRIC" id="fig|1217668.3.peg.2846"/>
<comment type="caution">
    <text evidence="2">The sequence shown here is derived from an EMBL/GenBank/DDBJ whole genome shotgun (WGS) entry which is preliminary data.</text>
</comment>
<sequence>MKNLKLKDIRPDGIAQRDCNESSELSKKFKLSAISAAVTALVCVSVPSYSADIEIYKIPEDSVGATTIMLMVDVSGSMNTNSINADYGTGDCTIKHDSETANYTRNYCAVSAGTTNSKVTGYWYPSFSDSNRQWVAGCEQQSDASYRCYDRITRLKDGLRQVLEGTPTVKKIDDKIVMGLSSFAGNNGYIRVPARALNAPSGETRQELVTKTRIIEKERDIYGPVEERYLISAAQPAVPPTYATTEITPAYDRIYYQKTLLINEYRECNWKEQDLACVSFKGWNSKKPEINVSNLQERIVGCGFLRLCTEYYVHIPAQTGQGQMIHPGSPAVDAVYGTKTVQGKIGTETYQEEETYTEWEHVDILQREVLLRELGQLNANGGTPTPYAYAEAAAYLMGTQTHASNNDVSSYSGWSNSTILAKNDPTSPTKYQAPESITSQKDNATKRECSGQGVYFLTDGRPEPGGNAPNNTGTSGTAYTLMNKALGDKGSIFNCANSPLGNQTGGYYSSTNGWSCVGKFAQALLDPAKNPTGLKIQTAVVGFGSAFGAGATETNDIKDAKAWGILGGGGWISGSSPEDVAKSINDFITTLNKDVPSMSTGSSTIPMDALNPEIIQPYSYFPQFEPKINPADRQQLWFGNLKKYYVVNGGVYSSQNASTASTVVLKSKLQDLTDIWSKSGVTYPENTPIFKKGGVLSQLDLGLKEKSGGEYTASRKLLTEYSFDGTKDFDKRVSRNYDLTRIDHTYTLNNQTKSDNSARVRGLMALLGYDISSTTDTNGLDLTAVTPAVRQMGSVHHSLPVLLTQEGKAVAEKNSAGKIQISTIGRKDYVMFGTTQGLLSVVDANTGIEKFSFLPKEIIEKQAETFRLGAGDLSNGKEALYYGLDGEWTSHAVYVTKSDGTLTIKGASRPIFGSTPEENQNFDGKQWVYGGMRMGGRSYYSLDLTDIDNPKLKFHIDPSTGKVYSSANPTGKSFAAIRNMAQSWSKPKLDYVNWKGQRKLVMFVGGGYDAGGADGDGLYVDGIRTGYSGYEKYNYVQNNKKGSGVYMFDADTGDLLWYAASTQLTGESQTPAPENGQNTTTESTAYTTHANLKFSVASDIKTVDRNNDGMVDHLYFGDLAGQAFRVDFDRNLSNFNSKVTKILDLHQTNGTSPRFYMSPTFTAHHSAHRKEGANVVVASFISGNKSSPLLATIDSPTTTGVQSPLGLQYDAVYAIYDYDIHPNGQFYPGSNTGARELATATEAASQSKLKLISHSSVVRNDTDAVLVKGAVANPNSGWGGWYYKFDKKFDGNEALQSIVKGIVPLVAMEGSLYVTMYDASNNGTTTSCGAGVKGHSFTQRLCLPTGVCAENANYKYNLGAGIVGLNVGSVDGSNTKSIVVPDPEDVGATPCVGTDCKDGQKFLSAGGSIRFIPNRWFERYAKVE</sequence>
<dbReference type="HOGENOM" id="CLU_004937_0_0_6"/>
<dbReference type="Proteomes" id="UP000018416">
    <property type="component" value="Unassembled WGS sequence"/>
</dbReference>
<accession>N9FZQ4</accession>
<evidence type="ECO:0000256" key="1">
    <source>
        <dbReference type="SAM" id="MobiDB-lite"/>
    </source>
</evidence>
<dbReference type="EMBL" id="APQU01000020">
    <property type="protein sequence ID" value="ENW28137.1"/>
    <property type="molecule type" value="Genomic_DNA"/>
</dbReference>
<reference evidence="2 3" key="1">
    <citation type="submission" date="2013-02" db="EMBL/GenBank/DDBJ databases">
        <title>The Genome Sequence of Acinetobacter lwoffii NIPH 478.</title>
        <authorList>
            <consortium name="The Broad Institute Genome Sequencing Platform"/>
            <consortium name="The Broad Institute Genome Sequencing Center for Infectious Disease"/>
            <person name="Cerqueira G."/>
            <person name="Feldgarden M."/>
            <person name="Courvalin P."/>
            <person name="Perichon B."/>
            <person name="Grillot-Courvalin C."/>
            <person name="Clermont D."/>
            <person name="Rocha E."/>
            <person name="Yoon E.-J."/>
            <person name="Nemec A."/>
            <person name="Walker B."/>
            <person name="Young S.K."/>
            <person name="Zeng Q."/>
            <person name="Gargeya S."/>
            <person name="Fitzgerald M."/>
            <person name="Haas B."/>
            <person name="Abouelleil A."/>
            <person name="Alvarado L."/>
            <person name="Arachchi H.M."/>
            <person name="Berlin A.M."/>
            <person name="Chapman S.B."/>
            <person name="Dewar J."/>
            <person name="Goldberg J."/>
            <person name="Griggs A."/>
            <person name="Gujja S."/>
            <person name="Hansen M."/>
            <person name="Howarth C."/>
            <person name="Imamovic A."/>
            <person name="Larimer J."/>
            <person name="McCowan C."/>
            <person name="Murphy C."/>
            <person name="Neiman D."/>
            <person name="Pearson M."/>
            <person name="Priest M."/>
            <person name="Roberts A."/>
            <person name="Saif S."/>
            <person name="Shea T."/>
            <person name="Sisk P."/>
            <person name="Sykes S."/>
            <person name="Wortman J."/>
            <person name="Nusbaum C."/>
            <person name="Birren B."/>
        </authorList>
    </citation>
    <scope>NUCLEOTIDE SEQUENCE [LARGE SCALE GENOMIC DNA]</scope>
    <source>
        <strain evidence="2 3">NIPH 478</strain>
    </source>
</reference>
<feature type="region of interest" description="Disordered" evidence="1">
    <location>
        <begin position="424"/>
        <end position="444"/>
    </location>
</feature>
<name>N9FZQ4_ACILW</name>
<proteinExistence type="predicted"/>
<protein>
    <recommendedName>
        <fullName evidence="4">PilC beta-propeller domain-containing protein</fullName>
    </recommendedName>
</protein>
<dbReference type="RefSeq" id="WP_005108533.1">
    <property type="nucleotide sequence ID" value="NZ_KB849836.1"/>
</dbReference>
<gene>
    <name evidence="2" type="ORF">F923_02914</name>
</gene>